<evidence type="ECO:0000256" key="1">
    <source>
        <dbReference type="SAM" id="MobiDB-lite"/>
    </source>
</evidence>
<dbReference type="Proteomes" id="UP000295444">
    <property type="component" value="Unassembled WGS sequence"/>
</dbReference>
<comment type="caution">
    <text evidence="2">The sequence shown here is derived from an EMBL/GenBank/DDBJ whole genome shotgun (WGS) entry which is preliminary data.</text>
</comment>
<organism evidence="2 3">
    <name type="scientific">Labedaea rhizosphaerae</name>
    <dbReference type="NCBI Taxonomy" id="598644"/>
    <lineage>
        <taxon>Bacteria</taxon>
        <taxon>Bacillati</taxon>
        <taxon>Actinomycetota</taxon>
        <taxon>Actinomycetes</taxon>
        <taxon>Pseudonocardiales</taxon>
        <taxon>Pseudonocardiaceae</taxon>
        <taxon>Labedaea</taxon>
    </lineage>
</organism>
<proteinExistence type="predicted"/>
<accession>A0A4R6SDB3</accession>
<protein>
    <submittedName>
        <fullName evidence="2">Uncharacterized protein</fullName>
    </submittedName>
</protein>
<sequence>MTSPTPPSIGRIVHFTQGNRDAGGNESKYCRPAIVTEITGTAEAPTVSLAVFTPQDMAMPTEVVNEEIDNQIEPGPAGRTPGTWHWPEIVS</sequence>
<dbReference type="AlphaFoldDB" id="A0A4R6SDB3"/>
<evidence type="ECO:0000313" key="2">
    <source>
        <dbReference type="EMBL" id="TDP97637.1"/>
    </source>
</evidence>
<dbReference type="EMBL" id="SNXZ01000003">
    <property type="protein sequence ID" value="TDP97637.1"/>
    <property type="molecule type" value="Genomic_DNA"/>
</dbReference>
<keyword evidence="3" id="KW-1185">Reference proteome</keyword>
<dbReference type="RefSeq" id="WP_133850811.1">
    <property type="nucleotide sequence ID" value="NZ_SNXZ01000003.1"/>
</dbReference>
<name>A0A4R6SDB3_LABRH</name>
<gene>
    <name evidence="2" type="ORF">EV186_103601</name>
</gene>
<dbReference type="OrthoDB" id="4563059at2"/>
<feature type="region of interest" description="Disordered" evidence="1">
    <location>
        <begin position="71"/>
        <end position="91"/>
    </location>
</feature>
<evidence type="ECO:0000313" key="3">
    <source>
        <dbReference type="Proteomes" id="UP000295444"/>
    </source>
</evidence>
<feature type="region of interest" description="Disordered" evidence="1">
    <location>
        <begin position="1"/>
        <end position="27"/>
    </location>
</feature>
<reference evidence="2 3" key="1">
    <citation type="submission" date="2019-03" db="EMBL/GenBank/DDBJ databases">
        <title>Genomic Encyclopedia of Type Strains, Phase IV (KMG-IV): sequencing the most valuable type-strain genomes for metagenomic binning, comparative biology and taxonomic classification.</title>
        <authorList>
            <person name="Goeker M."/>
        </authorList>
    </citation>
    <scope>NUCLEOTIDE SEQUENCE [LARGE SCALE GENOMIC DNA]</scope>
    <source>
        <strain evidence="2 3">DSM 45361</strain>
    </source>
</reference>